<reference evidence="6" key="1">
    <citation type="submission" date="2014-09" db="EMBL/GenBank/DDBJ databases">
        <authorList>
            <person name="Gomez-Valero L."/>
        </authorList>
    </citation>
    <scope>NUCLEOTIDE SEQUENCE [LARGE SCALE GENOMIC DNA]</scope>
    <source>
        <strain evidence="6">ATCC700992</strain>
    </source>
</reference>
<evidence type="ECO:0000313" key="5">
    <source>
        <dbReference type="EMBL" id="CEG56046.1"/>
    </source>
</evidence>
<gene>
    <name evidence="5" type="ORF">LFA_0592</name>
</gene>
<feature type="chain" id="PRO_5001935306" evidence="4">
    <location>
        <begin position="19"/>
        <end position="828"/>
    </location>
</feature>
<feature type="repeat" description="TPR" evidence="3">
    <location>
        <begin position="363"/>
        <end position="396"/>
    </location>
</feature>
<dbReference type="EMBL" id="LN614827">
    <property type="protein sequence ID" value="CEG56046.1"/>
    <property type="molecule type" value="Genomic_DNA"/>
</dbReference>
<feature type="signal peptide" evidence="4">
    <location>
        <begin position="1"/>
        <end position="18"/>
    </location>
</feature>
<feature type="repeat" description="TPR" evidence="3">
    <location>
        <begin position="556"/>
        <end position="589"/>
    </location>
</feature>
<evidence type="ECO:0000256" key="2">
    <source>
        <dbReference type="ARBA" id="ARBA00022803"/>
    </source>
</evidence>
<dbReference type="PANTHER" id="PTHR44943:SF8">
    <property type="entry name" value="TPR REPEAT-CONTAINING PROTEIN MJ0263"/>
    <property type="match status" value="1"/>
</dbReference>
<keyword evidence="2 3" id="KW-0802">TPR repeat</keyword>
<sequence length="828" mass="93526">MKLISFFFLIFCLHSVNADSVVLCDVSKGLELVNQETYSESQIEKILADCDKVSPNNVSVLLLHGLDARKKAQQNKQYAAAIDWLEKAHLAAPQNVAITMELASTYEMANNLLKAAQIYQSVLLQSPQNRAALLGQTRVLRLQGQLNQATAIYKNLLINNPHDVDALNGLGWIKAAENDLTSANSYFQETLKIQPQNLEALLGLNKIRQTQEQALSVNSSCDAVNGLILLNNKYPPLEKIHSILQHCELNQVTNTETLLLHGLLARKEAFDRNKNYKTAIFWLQKAIQSAKNKNQAPELELATTYEWAEKPKEAQLIYQHILTQDKMNRVALLGLARTFRMMSKLQQASLIYHQFLTKNPKDVDALIGLGWIELAKSNFDLAIRFFADSLKIQPLNEEAKLALTKIAEAQRRPILPPLSEAERGLILLNQENPPIEKIQAILRYSDLHEPHSTSTLMLHGLLARYLKEYKSAISWLRRAAQTAKPGNDAPALELAIAYEWASELKNALLVYQEILFKKPNDRSALLGKARVLRALYQIPQSKAIYQQLLNKCPKDVDALNGYGEALLTNYEFKQARKEFNEALSLSPENKQTASDIQILNKATKNILGFTGGHYAVPPESSEGINLFYFRNLNATDGLTLLATHNTKQIESGFGVGPTLLPNNSLLLGYQRIVPKKYSWQLSYDARQHNSHPFEHRAFALAGLFVHPNLEWFNGFRLIAPKPWNTRLFISGLTAYTPLPANITVTGFWTEQQIGGYSSSYVLDFSKEFSNSFFYDLGTSYLPQQQKSWEVHGKFLLPIFKHHALVGECSHYFFNNSTFITAGWRIYWA</sequence>
<dbReference type="InterPro" id="IPR011990">
    <property type="entry name" value="TPR-like_helical_dom_sf"/>
</dbReference>
<dbReference type="PROSITE" id="PS50005">
    <property type="entry name" value="TPR"/>
    <property type="match status" value="3"/>
</dbReference>
<dbReference type="STRING" id="1212491.LFA_0592"/>
<dbReference type="HOGENOM" id="CLU_342201_0_0_6"/>
<keyword evidence="4" id="KW-0732">Signal</keyword>
<evidence type="ECO:0000313" key="6">
    <source>
        <dbReference type="Proteomes" id="UP000032430"/>
    </source>
</evidence>
<dbReference type="InterPro" id="IPR051685">
    <property type="entry name" value="Ycf3/AcsC/BcsC/TPR_MFPF"/>
</dbReference>
<name>A0A098G237_9GAMM</name>
<dbReference type="RefSeq" id="WP_045094798.1">
    <property type="nucleotide sequence ID" value="NZ_LN614827.1"/>
</dbReference>
<dbReference type="Gene3D" id="1.25.40.10">
    <property type="entry name" value="Tetratricopeptide repeat domain"/>
    <property type="match status" value="4"/>
</dbReference>
<dbReference type="Pfam" id="PF13432">
    <property type="entry name" value="TPR_16"/>
    <property type="match status" value="3"/>
</dbReference>
<dbReference type="OrthoDB" id="5630463at2"/>
<evidence type="ECO:0000256" key="4">
    <source>
        <dbReference type="SAM" id="SignalP"/>
    </source>
</evidence>
<dbReference type="InterPro" id="IPR019734">
    <property type="entry name" value="TPR_rpt"/>
</dbReference>
<accession>A0A098G237</accession>
<evidence type="ECO:0000256" key="3">
    <source>
        <dbReference type="PROSITE-ProRule" id="PRU00339"/>
    </source>
</evidence>
<dbReference type="SUPFAM" id="SSF48452">
    <property type="entry name" value="TPR-like"/>
    <property type="match status" value="2"/>
</dbReference>
<proteinExistence type="predicted"/>
<organism evidence="5 6">
    <name type="scientific">Legionella fallonii LLAP-10</name>
    <dbReference type="NCBI Taxonomy" id="1212491"/>
    <lineage>
        <taxon>Bacteria</taxon>
        <taxon>Pseudomonadati</taxon>
        <taxon>Pseudomonadota</taxon>
        <taxon>Gammaproteobacteria</taxon>
        <taxon>Legionellales</taxon>
        <taxon>Legionellaceae</taxon>
        <taxon>Legionella</taxon>
    </lineage>
</organism>
<dbReference type="SMART" id="SM00028">
    <property type="entry name" value="TPR"/>
    <property type="match status" value="9"/>
</dbReference>
<dbReference type="AlphaFoldDB" id="A0A098G237"/>
<protein>
    <submittedName>
        <fullName evidence="5">Uncharacterized protein</fullName>
    </submittedName>
</protein>
<feature type="repeat" description="TPR" evidence="3">
    <location>
        <begin position="164"/>
        <end position="197"/>
    </location>
</feature>
<evidence type="ECO:0000256" key="1">
    <source>
        <dbReference type="ARBA" id="ARBA00022737"/>
    </source>
</evidence>
<dbReference type="KEGG" id="lfa:LFA_0592"/>
<dbReference type="Proteomes" id="UP000032430">
    <property type="component" value="Chromosome I"/>
</dbReference>
<keyword evidence="6" id="KW-1185">Reference proteome</keyword>
<keyword evidence="1" id="KW-0677">Repeat</keyword>
<dbReference type="Pfam" id="PF14559">
    <property type="entry name" value="TPR_19"/>
    <property type="match status" value="1"/>
</dbReference>
<dbReference type="PANTHER" id="PTHR44943">
    <property type="entry name" value="CELLULOSE SYNTHASE OPERON PROTEIN C"/>
    <property type="match status" value="1"/>
</dbReference>